<reference evidence="4" key="1">
    <citation type="submission" date="2021-10" db="EMBL/GenBank/DDBJ databases">
        <title>De novo Genome Assembly of Clathrus columnatus (Basidiomycota, Fungi) Using Illumina and Nanopore Sequence Data.</title>
        <authorList>
            <person name="Ogiso-Tanaka E."/>
            <person name="Itagaki H."/>
            <person name="Hosoya T."/>
            <person name="Hosaka K."/>
        </authorList>
    </citation>
    <scope>NUCLEOTIDE SEQUENCE</scope>
    <source>
        <strain evidence="4">MO-923</strain>
    </source>
</reference>
<proteinExistence type="predicted"/>
<dbReference type="EMBL" id="BPWL01000005">
    <property type="protein sequence ID" value="GJJ10073.1"/>
    <property type="molecule type" value="Genomic_DNA"/>
</dbReference>
<dbReference type="AlphaFoldDB" id="A0AAV5AA71"/>
<comment type="caution">
    <text evidence="4">The sequence shown here is derived from an EMBL/GenBank/DDBJ whole genome shotgun (WGS) entry which is preliminary data.</text>
</comment>
<evidence type="ECO:0000256" key="2">
    <source>
        <dbReference type="SAM" id="MobiDB-lite"/>
    </source>
</evidence>
<dbReference type="GO" id="GO:0008270">
    <property type="term" value="F:zinc ion binding"/>
    <property type="evidence" value="ECO:0007669"/>
    <property type="project" value="UniProtKB-KW"/>
</dbReference>
<name>A0AAV5AA71_9AGAM</name>
<dbReference type="PROSITE" id="PS50966">
    <property type="entry name" value="ZF_SWIM"/>
    <property type="match status" value="1"/>
</dbReference>
<evidence type="ECO:0000313" key="4">
    <source>
        <dbReference type="EMBL" id="GJJ10073.1"/>
    </source>
</evidence>
<dbReference type="InterPro" id="IPR007527">
    <property type="entry name" value="Znf_SWIM"/>
</dbReference>
<feature type="region of interest" description="Disordered" evidence="2">
    <location>
        <begin position="347"/>
        <end position="366"/>
    </location>
</feature>
<sequence>MASQVYETAIALIESERTWLSTAKITATTAYNITIDKALLYINYLSNYWLPEPMWKSWSTFGRMMASQVLNIPLDGVIPTTNHLEAFNGVLKHKYIHQYQKSGRCIRIDILVILLITRILPIIYKQRNIEQEYHNWLSLQFGPQIHSIEQLESLEIKKRKPSKINISSSLVPSRVFAMTWWSSDLHAQHYSAAQWIIANQRISNFQWIANHTIEATCASSLSNIHVKGHTRYTLSLNSYRLAVCSCPFNSLGNGACKHLWAFRFILPSLSPPVYFYFPLTEKAALEIYTTFFPPEENPIMLSHSNFSPTFINSNTQDILPPPPENTITREANILNTLSSMIAFSDPDNSDNNGDHIHESQQLEISV</sequence>
<keyword evidence="1" id="KW-0862">Zinc</keyword>
<keyword evidence="5" id="KW-1185">Reference proteome</keyword>
<evidence type="ECO:0000256" key="1">
    <source>
        <dbReference type="PROSITE-ProRule" id="PRU00325"/>
    </source>
</evidence>
<dbReference type="Proteomes" id="UP001050691">
    <property type="component" value="Unassembled WGS sequence"/>
</dbReference>
<organism evidence="4 5">
    <name type="scientific">Clathrus columnatus</name>
    <dbReference type="NCBI Taxonomy" id="1419009"/>
    <lineage>
        <taxon>Eukaryota</taxon>
        <taxon>Fungi</taxon>
        <taxon>Dikarya</taxon>
        <taxon>Basidiomycota</taxon>
        <taxon>Agaricomycotina</taxon>
        <taxon>Agaricomycetes</taxon>
        <taxon>Phallomycetidae</taxon>
        <taxon>Phallales</taxon>
        <taxon>Clathraceae</taxon>
        <taxon>Clathrus</taxon>
    </lineage>
</organism>
<evidence type="ECO:0000313" key="5">
    <source>
        <dbReference type="Proteomes" id="UP001050691"/>
    </source>
</evidence>
<keyword evidence="1" id="KW-0863">Zinc-finger</keyword>
<keyword evidence="1" id="KW-0479">Metal-binding</keyword>
<accession>A0AAV5AA71</accession>
<protein>
    <recommendedName>
        <fullName evidence="3">SWIM-type domain-containing protein</fullName>
    </recommendedName>
</protein>
<gene>
    <name evidence="4" type="ORF">Clacol_004299</name>
</gene>
<evidence type="ECO:0000259" key="3">
    <source>
        <dbReference type="PROSITE" id="PS50966"/>
    </source>
</evidence>
<feature type="domain" description="SWIM-type" evidence="3">
    <location>
        <begin position="232"/>
        <end position="267"/>
    </location>
</feature>